<evidence type="ECO:0008006" key="3">
    <source>
        <dbReference type="Google" id="ProtNLM"/>
    </source>
</evidence>
<accession>A0ABQ9DG66</accession>
<comment type="caution">
    <text evidence="1">The sequence shown here is derived from an EMBL/GenBank/DDBJ whole genome shotgun (WGS) entry which is preliminary data.</text>
</comment>
<reference evidence="1" key="1">
    <citation type="submission" date="2019-10" db="EMBL/GenBank/DDBJ databases">
        <authorList>
            <person name="Soares A.E.R."/>
            <person name="Aleixo A."/>
            <person name="Schneider P."/>
            <person name="Miyaki C.Y."/>
            <person name="Schneider M.P."/>
            <person name="Mello C."/>
            <person name="Vasconcelos A.T.R."/>
        </authorList>
    </citation>
    <scope>NUCLEOTIDE SEQUENCE</scope>
    <source>
        <tissue evidence="1">Muscle</tissue>
    </source>
</reference>
<evidence type="ECO:0000313" key="1">
    <source>
        <dbReference type="EMBL" id="KAJ7417845.1"/>
    </source>
</evidence>
<dbReference type="EMBL" id="WHWB01033729">
    <property type="protein sequence ID" value="KAJ7417845.1"/>
    <property type="molecule type" value="Genomic_DNA"/>
</dbReference>
<gene>
    <name evidence="1" type="ORF">WISP_62443</name>
</gene>
<sequence length="92" mass="10571">MSIKCTHDPNLGSTVDTLESRQDLDREMNRLESWAITTHMKFDKSRCQILHLGQDNPDYRYSLGNEELESSSMGRDLGVWVNGKLNRVNSMP</sequence>
<protein>
    <recommendedName>
        <fullName evidence="3">Rna-directed dna polymerase from mobile element jockey-like</fullName>
    </recommendedName>
</protein>
<dbReference type="Proteomes" id="UP001145742">
    <property type="component" value="Unassembled WGS sequence"/>
</dbReference>
<dbReference type="PRINTS" id="PR01345">
    <property type="entry name" value="CERVTRCPTASE"/>
</dbReference>
<proteinExistence type="predicted"/>
<organism evidence="1 2">
    <name type="scientific">Willisornis vidua</name>
    <name type="common">Xingu scale-backed antbird</name>
    <dbReference type="NCBI Taxonomy" id="1566151"/>
    <lineage>
        <taxon>Eukaryota</taxon>
        <taxon>Metazoa</taxon>
        <taxon>Chordata</taxon>
        <taxon>Craniata</taxon>
        <taxon>Vertebrata</taxon>
        <taxon>Euteleostomi</taxon>
        <taxon>Archelosauria</taxon>
        <taxon>Archosauria</taxon>
        <taxon>Dinosauria</taxon>
        <taxon>Saurischia</taxon>
        <taxon>Theropoda</taxon>
        <taxon>Coelurosauria</taxon>
        <taxon>Aves</taxon>
        <taxon>Neognathae</taxon>
        <taxon>Neoaves</taxon>
        <taxon>Telluraves</taxon>
        <taxon>Australaves</taxon>
        <taxon>Passeriformes</taxon>
        <taxon>Thamnophilidae</taxon>
        <taxon>Willisornis</taxon>
    </lineage>
</organism>
<evidence type="ECO:0000313" key="2">
    <source>
        <dbReference type="Proteomes" id="UP001145742"/>
    </source>
</evidence>
<keyword evidence="2" id="KW-1185">Reference proteome</keyword>
<name>A0ABQ9DG66_9PASS</name>